<accession>A0ABQ8NM67</accession>
<feature type="region of interest" description="Disordered" evidence="2">
    <location>
        <begin position="428"/>
        <end position="467"/>
    </location>
</feature>
<keyword evidence="4" id="KW-1185">Reference proteome</keyword>
<evidence type="ECO:0000313" key="4">
    <source>
        <dbReference type="Proteomes" id="UP001059893"/>
    </source>
</evidence>
<feature type="region of interest" description="Disordered" evidence="2">
    <location>
        <begin position="362"/>
        <end position="390"/>
    </location>
</feature>
<comment type="caution">
    <text evidence="3">The sequence shown here is derived from an EMBL/GenBank/DDBJ whole genome shotgun (WGS) entry which is preliminary data.</text>
</comment>
<gene>
    <name evidence="3" type="ORF">MCOR33_005491</name>
</gene>
<feature type="compositionally biased region" description="Low complexity" evidence="2">
    <location>
        <begin position="367"/>
        <end position="390"/>
    </location>
</feature>
<dbReference type="EMBL" id="JABSND010000092">
    <property type="protein sequence ID" value="KAI6298324.1"/>
    <property type="molecule type" value="Genomic_DNA"/>
</dbReference>
<sequence>MKEPHPTLPCVAAHPLPTPTIMDHHPLQPNQSLIANLRSLTESEKWPEFDALEAEFNRSFAAGSEDARQLDEHDSLMLIMRDAEAGMHRALRTKTRWAAVEMARVKRVQVQADALMAEAKVMRDEAGREMKRAREVEDQRESDIARLEEVVASIKGRLGRIARERERRRLAQERSFKAAVGRLWQTVEVDEGQRVRPVVSVMGETRVPLQSLARPKREKTQRPAPLLLSSPFSLKRSGSNGQDFSEEKKSLPARNRPIRALSISQLLVDPKEEGTQLPMPEICGQFCWPPPCQGPKSARADAKSSPPCLVSPPNHTAWHQYQPVHPQFQQETTPRKRRAVECVSQLEANAAVTVSQLSIPSGASTRSFSTASCSPLSTSSTLSHIPTALRLPPPTRTFPLTIQPSPPHFLPHVPPAAQQQPTCQVPFKRKHNTKPPLPLSHKQRKPPATTTTTTTDAPAPERWDASWLTPEPGLLGSVSWEQFRSDGSRYPLSKRWLCQHRPRVKGCRAPPRWLVFKCPAHPARVMDSQKELEKHYARDHADVASPAQRLRECGVHVRGCRQSLASSHNARITRDTYAMDWGSEGPVSGGEGRQGGRERVGRAVSEPAVDAWESCALWEGCDRDARSA</sequence>
<feature type="region of interest" description="Disordered" evidence="2">
    <location>
        <begin position="212"/>
        <end position="252"/>
    </location>
</feature>
<organism evidence="3 4">
    <name type="scientific">Pyricularia grisea</name>
    <name type="common">Crabgrass-specific blast fungus</name>
    <name type="synonym">Magnaporthe grisea</name>
    <dbReference type="NCBI Taxonomy" id="148305"/>
    <lineage>
        <taxon>Eukaryota</taxon>
        <taxon>Fungi</taxon>
        <taxon>Dikarya</taxon>
        <taxon>Ascomycota</taxon>
        <taxon>Pezizomycotina</taxon>
        <taxon>Sordariomycetes</taxon>
        <taxon>Sordariomycetidae</taxon>
        <taxon>Magnaporthales</taxon>
        <taxon>Pyriculariaceae</taxon>
        <taxon>Pyricularia</taxon>
    </lineage>
</organism>
<feature type="compositionally biased region" description="Low complexity" evidence="2">
    <location>
        <begin position="223"/>
        <end position="234"/>
    </location>
</feature>
<feature type="region of interest" description="Disordered" evidence="2">
    <location>
        <begin position="577"/>
        <end position="604"/>
    </location>
</feature>
<evidence type="ECO:0000256" key="1">
    <source>
        <dbReference type="SAM" id="Coils"/>
    </source>
</evidence>
<feature type="compositionally biased region" description="Low complexity" evidence="2">
    <location>
        <begin position="446"/>
        <end position="458"/>
    </location>
</feature>
<evidence type="ECO:0000313" key="3">
    <source>
        <dbReference type="EMBL" id="KAI6298324.1"/>
    </source>
</evidence>
<reference evidence="3" key="1">
    <citation type="submission" date="2021-01" db="EMBL/GenBank/DDBJ databases">
        <title>Deciphering the adaptive evolutionary patterns associated with biogeogrpahic diversity in the finger millet blast pathogen Magnaporthe oryzae in Eastern Africa.</title>
        <authorList>
            <person name="Onyema G."/>
            <person name="Shittu T.A."/>
            <person name="Dodsworth S."/>
            <person name="Devilliers S."/>
            <person name="Muthumeenakshi S."/>
            <person name="Sreenivasaprasad S."/>
        </authorList>
    </citation>
    <scope>NUCLEOTIDE SEQUENCE</scope>
    <source>
        <strain evidence="3">D15/s37</strain>
    </source>
</reference>
<name>A0ABQ8NM67_PYRGI</name>
<keyword evidence="1" id="KW-0175">Coiled coil</keyword>
<proteinExistence type="predicted"/>
<dbReference type="Proteomes" id="UP001059893">
    <property type="component" value="Unassembled WGS sequence"/>
</dbReference>
<feature type="coiled-coil region" evidence="1">
    <location>
        <begin position="105"/>
        <end position="150"/>
    </location>
</feature>
<evidence type="ECO:0000256" key="2">
    <source>
        <dbReference type="SAM" id="MobiDB-lite"/>
    </source>
</evidence>
<protein>
    <submittedName>
        <fullName evidence="3">Uncharacterized protein</fullName>
    </submittedName>
</protein>